<dbReference type="GO" id="GO:0034040">
    <property type="term" value="F:ATPase-coupled lipid transmembrane transporter activity"/>
    <property type="evidence" value="ECO:0007669"/>
    <property type="project" value="TreeGrafter"/>
</dbReference>
<reference evidence="10" key="1">
    <citation type="submission" date="2020-05" db="EMBL/GenBank/DDBJ databases">
        <authorList>
            <person name="Chiriac C."/>
            <person name="Salcher M."/>
            <person name="Ghai R."/>
            <person name="Kavagutti S V."/>
        </authorList>
    </citation>
    <scope>NUCLEOTIDE SEQUENCE</scope>
</reference>
<dbReference type="PANTHER" id="PTHR24221">
    <property type="entry name" value="ATP-BINDING CASSETTE SUB-FAMILY B"/>
    <property type="match status" value="1"/>
</dbReference>
<dbReference type="NCBIfam" id="TIGR02868">
    <property type="entry name" value="CydC"/>
    <property type="match status" value="1"/>
</dbReference>
<evidence type="ECO:0000256" key="5">
    <source>
        <dbReference type="ARBA" id="ARBA00022989"/>
    </source>
</evidence>
<keyword evidence="4" id="KW-0067">ATP-binding</keyword>
<dbReference type="InterPro" id="IPR011527">
    <property type="entry name" value="ABC1_TM_dom"/>
</dbReference>
<dbReference type="PROSITE" id="PS50893">
    <property type="entry name" value="ABC_TRANSPORTER_2"/>
    <property type="match status" value="1"/>
</dbReference>
<sequence length="513" mass="56102">MAVATALGAAALMGGIGLTVSSAWLITMAAQHPPILVLGVSIVMVRFFGISRSAARYAERIVSHETVFRRLTSLRVNLYQKLAARVNQLTHDLNSGNFVKAIVDDVERAQEYQLRVVLPRYAAFVSIGFGIIVSLWIFPLTLIFILPGSLILLLFIPKIISSRCSVISYEIEEAENQYAHQLSNATYGITEAVLFGYQDLVLGNLHNLEAKILELEKRLLRLILKLQALSVFVFGLVIVASAELMYEQSRVSAIPSVKIAMAIFLPLVIFEGITIWYPNLFISGKLLRAQISVDEFLAASDDQTPFAKLSPSAHEVELKGVRVAWNEHFMAPVSCTVKPGEILVIRGKSGSGKSTLAMGILGLLPYAGEMTIGGIEVRDISDIHHLISGSLQRGHIFNTSLRENLKIGKPDASDAELQRMCDLLELNAIDLDSVLGELGRPISGGEAKRVGVARALLSNAPIVLLDEPTEHLDAGLGARIEERIARECIGRTLIVITHSGWLKSDRTVDIARE</sequence>
<evidence type="ECO:0000259" key="8">
    <source>
        <dbReference type="PROSITE" id="PS50893"/>
    </source>
</evidence>
<dbReference type="PROSITE" id="PS50929">
    <property type="entry name" value="ABC_TM1F"/>
    <property type="match status" value="1"/>
</dbReference>
<evidence type="ECO:0000256" key="2">
    <source>
        <dbReference type="ARBA" id="ARBA00022692"/>
    </source>
</evidence>
<dbReference type="PROSITE" id="PS00211">
    <property type="entry name" value="ABC_TRANSPORTER_1"/>
    <property type="match status" value="1"/>
</dbReference>
<name>A0A6J7B7U9_9ZZZZ</name>
<feature type="domain" description="ABC transmembrane type-1" evidence="9">
    <location>
        <begin position="2"/>
        <end position="240"/>
    </location>
</feature>
<evidence type="ECO:0000256" key="4">
    <source>
        <dbReference type="ARBA" id="ARBA00022840"/>
    </source>
</evidence>
<evidence type="ECO:0000313" key="10">
    <source>
        <dbReference type="EMBL" id="CAB4841181.1"/>
    </source>
</evidence>
<accession>A0A6J7B7U9</accession>
<dbReference type="SUPFAM" id="SSF90123">
    <property type="entry name" value="ABC transporter transmembrane region"/>
    <property type="match status" value="1"/>
</dbReference>
<feature type="transmembrane region" description="Helical" evidence="7">
    <location>
        <begin position="219"/>
        <end position="239"/>
    </location>
</feature>
<dbReference type="SMART" id="SM00382">
    <property type="entry name" value="AAA"/>
    <property type="match status" value="1"/>
</dbReference>
<dbReference type="InterPro" id="IPR003593">
    <property type="entry name" value="AAA+_ATPase"/>
</dbReference>
<dbReference type="InterPro" id="IPR017871">
    <property type="entry name" value="ABC_transporter-like_CS"/>
</dbReference>
<dbReference type="GO" id="GO:0016020">
    <property type="term" value="C:membrane"/>
    <property type="evidence" value="ECO:0007669"/>
    <property type="project" value="UniProtKB-SubCell"/>
</dbReference>
<evidence type="ECO:0000256" key="1">
    <source>
        <dbReference type="ARBA" id="ARBA00004141"/>
    </source>
</evidence>
<dbReference type="InterPro" id="IPR036640">
    <property type="entry name" value="ABC1_TM_sf"/>
</dbReference>
<dbReference type="EMBL" id="CAFAZZ010000024">
    <property type="protein sequence ID" value="CAB4841181.1"/>
    <property type="molecule type" value="Genomic_DNA"/>
</dbReference>
<keyword evidence="2 7" id="KW-0812">Transmembrane</keyword>
<evidence type="ECO:0000256" key="3">
    <source>
        <dbReference type="ARBA" id="ARBA00022741"/>
    </source>
</evidence>
<proteinExistence type="predicted"/>
<organism evidence="10">
    <name type="scientific">freshwater metagenome</name>
    <dbReference type="NCBI Taxonomy" id="449393"/>
    <lineage>
        <taxon>unclassified sequences</taxon>
        <taxon>metagenomes</taxon>
        <taxon>ecological metagenomes</taxon>
    </lineage>
</organism>
<dbReference type="GO" id="GO:0016887">
    <property type="term" value="F:ATP hydrolysis activity"/>
    <property type="evidence" value="ECO:0007669"/>
    <property type="project" value="InterPro"/>
</dbReference>
<evidence type="ECO:0000256" key="6">
    <source>
        <dbReference type="ARBA" id="ARBA00023136"/>
    </source>
</evidence>
<evidence type="ECO:0000259" key="9">
    <source>
        <dbReference type="PROSITE" id="PS50929"/>
    </source>
</evidence>
<feature type="domain" description="ABC transporter" evidence="8">
    <location>
        <begin position="313"/>
        <end position="511"/>
    </location>
</feature>
<dbReference type="PANTHER" id="PTHR24221:SF653">
    <property type="entry name" value="TRANSPORT ATP-BINDING PROTEIN CYDC"/>
    <property type="match status" value="1"/>
</dbReference>
<protein>
    <submittedName>
        <fullName evidence="10">Unannotated protein</fullName>
    </submittedName>
</protein>
<gene>
    <name evidence="10" type="ORF">UFOPK3243_00388</name>
</gene>
<feature type="transmembrane region" description="Helical" evidence="7">
    <location>
        <begin position="33"/>
        <end position="50"/>
    </location>
</feature>
<dbReference type="InterPro" id="IPR039421">
    <property type="entry name" value="Type_1_exporter"/>
</dbReference>
<keyword evidence="6 7" id="KW-0472">Membrane</keyword>
<dbReference type="InterPro" id="IPR027417">
    <property type="entry name" value="P-loop_NTPase"/>
</dbReference>
<feature type="transmembrane region" description="Helical" evidence="7">
    <location>
        <begin position="118"/>
        <end position="137"/>
    </location>
</feature>
<dbReference type="GO" id="GO:0140359">
    <property type="term" value="F:ABC-type transporter activity"/>
    <property type="evidence" value="ECO:0007669"/>
    <property type="project" value="InterPro"/>
</dbReference>
<dbReference type="InterPro" id="IPR014223">
    <property type="entry name" value="ABC_CydC/D"/>
</dbReference>
<feature type="transmembrane region" description="Helical" evidence="7">
    <location>
        <begin position="259"/>
        <end position="278"/>
    </location>
</feature>
<dbReference type="SUPFAM" id="SSF52540">
    <property type="entry name" value="P-loop containing nucleoside triphosphate hydrolases"/>
    <property type="match status" value="1"/>
</dbReference>
<dbReference type="AlphaFoldDB" id="A0A6J7B7U9"/>
<dbReference type="Gene3D" id="3.40.50.300">
    <property type="entry name" value="P-loop containing nucleotide triphosphate hydrolases"/>
    <property type="match status" value="1"/>
</dbReference>
<dbReference type="Gene3D" id="1.20.1560.10">
    <property type="entry name" value="ABC transporter type 1, transmembrane domain"/>
    <property type="match status" value="1"/>
</dbReference>
<evidence type="ECO:0000256" key="7">
    <source>
        <dbReference type="SAM" id="Phobius"/>
    </source>
</evidence>
<keyword evidence="5 7" id="KW-1133">Transmembrane helix</keyword>
<comment type="subcellular location">
    <subcellularLocation>
        <location evidence="1">Membrane</location>
        <topology evidence="1">Multi-pass membrane protein</topology>
    </subcellularLocation>
</comment>
<dbReference type="GO" id="GO:0005524">
    <property type="term" value="F:ATP binding"/>
    <property type="evidence" value="ECO:0007669"/>
    <property type="project" value="UniProtKB-KW"/>
</dbReference>
<dbReference type="GO" id="GO:0034775">
    <property type="term" value="P:glutathione transmembrane transport"/>
    <property type="evidence" value="ECO:0007669"/>
    <property type="project" value="InterPro"/>
</dbReference>
<dbReference type="GO" id="GO:0045454">
    <property type="term" value="P:cell redox homeostasis"/>
    <property type="evidence" value="ECO:0007669"/>
    <property type="project" value="InterPro"/>
</dbReference>
<dbReference type="Pfam" id="PF00005">
    <property type="entry name" value="ABC_tran"/>
    <property type="match status" value="1"/>
</dbReference>
<keyword evidence="3" id="KW-0547">Nucleotide-binding</keyword>
<feature type="transmembrane region" description="Helical" evidence="7">
    <location>
        <begin position="143"/>
        <end position="160"/>
    </location>
</feature>
<dbReference type="InterPro" id="IPR003439">
    <property type="entry name" value="ABC_transporter-like_ATP-bd"/>
</dbReference>